<dbReference type="HOGENOM" id="CLU_011092_1_0_4"/>
<feature type="short sequence motif" description="Meso-diaminopimelate recognition motif" evidence="7">
    <location>
        <begin position="410"/>
        <end position="413"/>
    </location>
</feature>
<dbReference type="GO" id="GO:0008766">
    <property type="term" value="F:UDP-N-acetylmuramoylalanyl-D-glutamyl-2,6-diaminopimelate-D-alanyl-D-alanine ligase activity"/>
    <property type="evidence" value="ECO:0007669"/>
    <property type="project" value="RHEA"/>
</dbReference>
<dbReference type="InterPro" id="IPR036565">
    <property type="entry name" value="Mur-like_cat_sf"/>
</dbReference>
<comment type="cofactor">
    <cofactor evidence="7">
        <name>Mg(2+)</name>
        <dbReference type="ChEBI" id="CHEBI:18420"/>
    </cofactor>
</comment>
<dbReference type="PANTHER" id="PTHR23135:SF4">
    <property type="entry name" value="UDP-N-ACETYLMURAMOYL-L-ALANYL-D-GLUTAMATE--2,6-DIAMINOPIMELATE LIGASE MURE HOMOLOG, CHLOROPLASTIC"/>
    <property type="match status" value="1"/>
</dbReference>
<evidence type="ECO:0000256" key="2">
    <source>
        <dbReference type="ARBA" id="ARBA00022618"/>
    </source>
</evidence>
<feature type="binding site" evidence="7">
    <location>
        <position position="386"/>
    </location>
    <ligand>
        <name>meso-2,6-diaminopimelate</name>
        <dbReference type="ChEBI" id="CHEBI:57791"/>
    </ligand>
</feature>
<keyword evidence="6 8" id="KW-0961">Cell wall biogenesis/degradation</keyword>
<evidence type="ECO:0000256" key="7">
    <source>
        <dbReference type="HAMAP-Rule" id="MF_00208"/>
    </source>
</evidence>
<dbReference type="InterPro" id="IPR005761">
    <property type="entry name" value="UDP-N-AcMur-Glu-dNH2Pim_ligase"/>
</dbReference>
<comment type="caution">
    <text evidence="7">Lacks conserved residue(s) required for the propagation of feature annotation.</text>
</comment>
<dbReference type="EMBL" id="CP003059">
    <property type="protein sequence ID" value="AEP37029.1"/>
    <property type="molecule type" value="Genomic_DNA"/>
</dbReference>
<comment type="subcellular location">
    <subcellularLocation>
        <location evidence="8 9">Cytoplasm</location>
    </subcellularLocation>
</comment>
<feature type="domain" description="Mur ligase C-terminal" evidence="12">
    <location>
        <begin position="345"/>
        <end position="461"/>
    </location>
</feature>
<comment type="catalytic activity">
    <reaction evidence="8 10">
        <text>D-alanyl-D-alanine + UDP-N-acetyl-alpha-D-muramoyl-L-alanyl-gamma-D-glutamyl-meso-2,6-diaminopimelate + ATP = UDP-N-acetyl-alpha-D-muramoyl-L-alanyl-gamma-D-glutamyl-meso-2,6-diaminopimeloyl-D-alanyl-D-alanine + ADP + phosphate + H(+)</text>
        <dbReference type="Rhea" id="RHEA:28374"/>
        <dbReference type="ChEBI" id="CHEBI:15378"/>
        <dbReference type="ChEBI" id="CHEBI:30616"/>
        <dbReference type="ChEBI" id="CHEBI:43474"/>
        <dbReference type="ChEBI" id="CHEBI:57822"/>
        <dbReference type="ChEBI" id="CHEBI:61386"/>
        <dbReference type="ChEBI" id="CHEBI:83905"/>
        <dbReference type="ChEBI" id="CHEBI:456216"/>
        <dbReference type="EC" id="6.3.2.10"/>
    </reaction>
</comment>
<dbReference type="HAMAP" id="MF_02019">
    <property type="entry name" value="MurF"/>
    <property type="match status" value="1"/>
</dbReference>
<dbReference type="NCBIfam" id="NF001126">
    <property type="entry name" value="PRK00139.1-4"/>
    <property type="match status" value="1"/>
</dbReference>
<dbReference type="AlphaFoldDB" id="G4QC60"/>
<keyword evidence="3 8" id="KW-0133">Cell shape</keyword>
<comment type="similarity">
    <text evidence="8">Belongs to the MurCDEF family. MurF subfamily.</text>
</comment>
<evidence type="ECO:0000256" key="4">
    <source>
        <dbReference type="ARBA" id="ARBA00022984"/>
    </source>
</evidence>
<dbReference type="Pfam" id="PF08245">
    <property type="entry name" value="Mur_ligase_M"/>
    <property type="match status" value="2"/>
</dbReference>
<feature type="binding site" evidence="7">
    <location>
        <position position="20"/>
    </location>
    <ligand>
        <name>UDP-N-acetyl-alpha-D-muramoyl-L-alanyl-D-glutamate</name>
        <dbReference type="ChEBI" id="CHEBI:83900"/>
    </ligand>
</feature>
<feature type="domain" description="Mur ligase central" evidence="13">
    <location>
        <begin position="569"/>
        <end position="757"/>
    </location>
</feature>
<feature type="domain" description="Mur ligase C-terminal" evidence="12">
    <location>
        <begin position="779"/>
        <end position="895"/>
    </location>
</feature>
<dbReference type="GO" id="GO:0008360">
    <property type="term" value="P:regulation of cell shape"/>
    <property type="evidence" value="ECO:0007669"/>
    <property type="project" value="UniProtKB-KW"/>
</dbReference>
<dbReference type="Pfam" id="PF01225">
    <property type="entry name" value="Mur_ligase"/>
    <property type="match status" value="1"/>
</dbReference>
<keyword evidence="5 8" id="KW-0131">Cell cycle</keyword>
<protein>
    <recommendedName>
        <fullName evidence="7 8">Multifunctional fusion protein</fullName>
    </recommendedName>
    <domain>
        <recommendedName>
            <fullName evidence="7">UDP-N-acetylmuramoyl-L-alanyl-D-glutamate--2,6-diaminopimelate ligase</fullName>
            <ecNumber evidence="7">6.3.2.13</ecNumber>
        </recommendedName>
        <alternativeName>
            <fullName evidence="7">Meso-A2pm-adding enzyme</fullName>
        </alternativeName>
        <alternativeName>
            <fullName evidence="7">Meso-diaminopimelate-adding enzyme</fullName>
        </alternativeName>
        <alternativeName>
            <fullName evidence="7">UDP-MurNAc-L-Ala-D-Glu:meso-diaminopimelate ligase</fullName>
        </alternativeName>
        <alternativeName>
            <fullName evidence="7">UDP-MurNAc-tripeptide synthetase</fullName>
        </alternativeName>
        <alternativeName>
            <fullName evidence="7">UDP-N-acetylmuramyl-tripeptide synthetase</fullName>
        </alternativeName>
    </domain>
    <domain>
        <recommendedName>
            <fullName evidence="8">UDP-N-acetylmuramoyl-tripeptide--D-alanyl-D-alanine ligase</fullName>
            <ecNumber evidence="8">6.3.2.10</ecNumber>
        </recommendedName>
        <alternativeName>
            <fullName evidence="8">D-alanyl-D-alanine-adding enzyme</fullName>
        </alternativeName>
    </domain>
</protein>
<dbReference type="SUPFAM" id="SSF53623">
    <property type="entry name" value="MurD-like peptide ligases, catalytic domain"/>
    <property type="match status" value="2"/>
</dbReference>
<dbReference type="InterPro" id="IPR004101">
    <property type="entry name" value="Mur_ligase_C"/>
</dbReference>
<dbReference type="NCBIfam" id="TIGR01143">
    <property type="entry name" value="murF"/>
    <property type="match status" value="1"/>
</dbReference>
<feature type="binding site" evidence="7">
    <location>
        <begin position="146"/>
        <end position="147"/>
    </location>
    <ligand>
        <name>UDP-N-acetyl-alpha-D-muramoyl-L-alanyl-D-glutamate</name>
        <dbReference type="ChEBI" id="CHEBI:83900"/>
    </ligand>
</feature>
<dbReference type="eggNOG" id="COG0770">
    <property type="taxonomic scope" value="Bacteria"/>
</dbReference>
<evidence type="ECO:0000313" key="15">
    <source>
        <dbReference type="Proteomes" id="UP000009284"/>
    </source>
</evidence>
<keyword evidence="8" id="KW-0436">Ligase</keyword>
<dbReference type="InterPro" id="IPR035911">
    <property type="entry name" value="MurE/MurF_N"/>
</dbReference>
<dbReference type="HAMAP" id="MF_00208">
    <property type="entry name" value="MurE"/>
    <property type="match status" value="1"/>
</dbReference>
<sequence length="910" mass="99310">MNEILNWLKEHVEPDADLRLDSRDIQKGDVFVACKGYKGDGYAYVNDAINNGASAILLEGNEGSETLALPHLVVPNLRQKLGLIADAWYGSPSSKIAVIAITGTNGKTSCAHWIAQALNASNIPCATIGTLGTILPSGENLGGQLTTPDVLSVHRILAQLVKRDIEVVSIEASSIGIEQGRLDNVQIKIACFTNLSLDHLDYHKSMKEYEEAKTQLFRNELLEHAIINLDDEAGRRIFDSSLAKSNIGYSVKLNPRAQIQASDQEFHDYGLSFHIKMPEGSCQVITRLVGAHNISNLLVLAGVLNCLDFSVEKIVEIIATIKPVSGRLEVVKIHQASKADRSNLPLVVVDYSHTPDALLNALTALRSTTDARKGNLICVFGCGGDRDKTKRPIMAEVASKNSEIVYITSDNPRTEDPCSIINETLLGMDRYAFSHTDRAYSILHAILNAKNEDVILIAGKGHENYQEIQGVKHKFNDAHWASIALLLKAGFKINTDSRTLQQNEIFLALKGDVFDGHDFVNSLNCMGAIVDHKVTDASVKQYIVDDTTEALGIISKAWRSQFNIPIIAVCGSNGKTTCKEMIASILKEQFGEQSFFATQGNLNNHIGVPKSLLSLQSTHKIAVLELGMNHPGEISYLANLVKPTIALVTNAQREHQEFMKTVEAVARENGSVFEELDSNGVAIYPNDTAYKNIWTSQSKHCKSITFGDAGVIKAKDINIDENGTSFKVDLDRGHLDINLSILGEHNIQNALAAIAAAVAAQVDLKAIENGLKNFQPVKGRLQKHILKDGVIVVDDTYNANPDSVIAAINILKTLPAPRTLVLGDMGEVGEDSLQMHSEIGRYAKASGIEHLLSIGEASAHAQNSFGNVHAHFSNIEDLIEKLKSLNSKSIIIKGSRFMKMERVLEALTKD</sequence>
<proteinExistence type="inferred from homology"/>
<evidence type="ECO:0000259" key="13">
    <source>
        <dbReference type="Pfam" id="PF08245"/>
    </source>
</evidence>
<dbReference type="SUPFAM" id="SSF63418">
    <property type="entry name" value="MurE/MurF N-terminal domain"/>
    <property type="match status" value="2"/>
</dbReference>
<evidence type="ECO:0000259" key="11">
    <source>
        <dbReference type="Pfam" id="PF01225"/>
    </source>
</evidence>
<dbReference type="GO" id="GO:0047480">
    <property type="term" value="F:UDP-N-acetylmuramoyl-tripeptide-D-alanyl-D-alanine ligase activity"/>
    <property type="evidence" value="ECO:0007669"/>
    <property type="project" value="UniProtKB-UniRule"/>
</dbReference>
<comment type="function">
    <text evidence="7">Catalyzes the addition of meso-diaminopimelic acid to the nucleotide precursor UDP-N-acetylmuramoyl-L-alanyl-D-glutamate (UMAG) in the biosynthesis of bacterial cell-wall peptidoglycan.</text>
</comment>
<dbReference type="Pfam" id="PF02875">
    <property type="entry name" value="Mur_ligase_C"/>
    <property type="match status" value="2"/>
</dbReference>
<dbReference type="Gene3D" id="3.40.1190.10">
    <property type="entry name" value="Mur-like, catalytic domain"/>
    <property type="match status" value="2"/>
</dbReference>
<dbReference type="KEGG" id="tas:TASI_1286"/>
<keyword evidence="7" id="KW-0460">Magnesium</keyword>
<feature type="binding site" evidence="7">
    <location>
        <position position="181"/>
    </location>
    <ligand>
        <name>UDP-N-acetyl-alpha-D-muramoyl-L-alanyl-D-glutamate</name>
        <dbReference type="ChEBI" id="CHEBI:83900"/>
    </ligand>
</feature>
<feature type="domain" description="Mur ligase N-terminal catalytic" evidence="11">
    <location>
        <begin position="19"/>
        <end position="88"/>
    </location>
</feature>
<dbReference type="PANTHER" id="PTHR23135">
    <property type="entry name" value="MUR LIGASE FAMILY MEMBER"/>
    <property type="match status" value="1"/>
</dbReference>
<feature type="binding site" evidence="7">
    <location>
        <begin position="410"/>
        <end position="413"/>
    </location>
    <ligand>
        <name>meso-2,6-diaminopimelate</name>
        <dbReference type="ChEBI" id="CHEBI:57791"/>
    </ligand>
</feature>
<feature type="modified residue" description="N6-carboxylysine" evidence="7">
    <location>
        <position position="213"/>
    </location>
</feature>
<name>G4QC60_TAYAM</name>
<dbReference type="eggNOG" id="COG0769">
    <property type="taxonomic scope" value="Bacteria"/>
</dbReference>
<accession>G4QC60</accession>
<dbReference type="NCBIfam" id="NF008896">
    <property type="entry name" value="PRK11929.1"/>
    <property type="match status" value="1"/>
</dbReference>
<dbReference type="GO" id="GO:0051301">
    <property type="term" value="P:cell division"/>
    <property type="evidence" value="ECO:0007669"/>
    <property type="project" value="UniProtKB-KW"/>
</dbReference>
<evidence type="ECO:0000313" key="14">
    <source>
        <dbReference type="EMBL" id="AEP37029.1"/>
    </source>
</evidence>
<comment type="function">
    <text evidence="8 10">Involved in cell wall formation. Catalyzes the final step in the synthesis of UDP-N-acetylmuramoyl-pentapeptide, the precursor of murein.</text>
</comment>
<dbReference type="SUPFAM" id="SSF53244">
    <property type="entry name" value="MurD-like peptide ligases, peptide-binding domain"/>
    <property type="match status" value="2"/>
</dbReference>
<reference key="1">
    <citation type="submission" date="2011-09" db="EMBL/GenBank/DDBJ databases">
        <title>Genomic characterization of the Taylorella genus.</title>
        <authorList>
            <person name="Hebert L."/>
            <person name="Moumen B."/>
            <person name="Pons N."/>
            <person name="Duquesne F."/>
            <person name="Breuil M.-F."/>
            <person name="Goux D."/>
            <person name="Batto J.-M."/>
            <person name="Renault P."/>
            <person name="Laugier C."/>
            <person name="Petry S."/>
        </authorList>
    </citation>
    <scope>NUCLEOTIDE SEQUENCE</scope>
    <source>
        <strain>MCE3</strain>
    </source>
</reference>
<comment type="catalytic activity">
    <reaction evidence="7">
        <text>UDP-N-acetyl-alpha-D-muramoyl-L-alanyl-D-glutamate + meso-2,6-diaminopimelate + ATP = UDP-N-acetyl-alpha-D-muramoyl-L-alanyl-gamma-D-glutamyl-meso-2,6-diaminopimelate + ADP + phosphate + H(+)</text>
        <dbReference type="Rhea" id="RHEA:23676"/>
        <dbReference type="ChEBI" id="CHEBI:15378"/>
        <dbReference type="ChEBI" id="CHEBI:30616"/>
        <dbReference type="ChEBI" id="CHEBI:43474"/>
        <dbReference type="ChEBI" id="CHEBI:57791"/>
        <dbReference type="ChEBI" id="CHEBI:83900"/>
        <dbReference type="ChEBI" id="CHEBI:83905"/>
        <dbReference type="ChEBI" id="CHEBI:456216"/>
        <dbReference type="EC" id="6.3.2.13"/>
    </reaction>
</comment>
<dbReference type="EC" id="6.3.2.10" evidence="8"/>
<organism evidence="14 15">
    <name type="scientific">Taylorella asinigenitalis (strain MCE3)</name>
    <dbReference type="NCBI Taxonomy" id="1008459"/>
    <lineage>
        <taxon>Bacteria</taxon>
        <taxon>Pseudomonadati</taxon>
        <taxon>Pseudomonadota</taxon>
        <taxon>Betaproteobacteria</taxon>
        <taxon>Burkholderiales</taxon>
        <taxon>Alcaligenaceae</taxon>
        <taxon>Taylorella</taxon>
    </lineage>
</organism>
<dbReference type="GO" id="GO:0005524">
    <property type="term" value="F:ATP binding"/>
    <property type="evidence" value="ECO:0007669"/>
    <property type="project" value="UniProtKB-UniRule"/>
</dbReference>
<dbReference type="UniPathway" id="UPA00219"/>
<keyword evidence="2 8" id="KW-0132">Cell division</keyword>
<comment type="pathway">
    <text evidence="8 9">Cell wall biogenesis; peptidoglycan biosynthesis.</text>
</comment>
<dbReference type="RefSeq" id="WP_014111923.1">
    <property type="nucleotide sequence ID" value="NC_016043.1"/>
</dbReference>
<keyword evidence="8" id="KW-0067">ATP-binding</keyword>
<feature type="binding site" evidence="7">
    <location>
        <begin position="103"/>
        <end position="109"/>
    </location>
    <ligand>
        <name>ATP</name>
        <dbReference type="ChEBI" id="CHEBI:30616"/>
    </ligand>
</feature>
<keyword evidence="15" id="KW-1185">Reference proteome</keyword>
<evidence type="ECO:0000256" key="9">
    <source>
        <dbReference type="RuleBase" id="RU004135"/>
    </source>
</evidence>
<dbReference type="STRING" id="1008459.TASI_1286"/>
<reference evidence="14 15" key="2">
    <citation type="journal article" date="2012" name="PLoS ONE">
        <title>Genomic characterization of the taylorella genus.</title>
        <authorList>
            <person name="Hebert L."/>
            <person name="Moumen B."/>
            <person name="Pons N."/>
            <person name="Duquesne F."/>
            <person name="Breuil M.F."/>
            <person name="Goux D."/>
            <person name="Batto J.M."/>
            <person name="Laugier C."/>
            <person name="Renault P."/>
            <person name="Petry S."/>
        </authorList>
    </citation>
    <scope>NUCLEOTIDE SEQUENCE [LARGE SCALE GENOMIC DNA]</scope>
    <source>
        <strain evidence="14 15">MCE3</strain>
    </source>
</reference>
<dbReference type="OrthoDB" id="9800958at2"/>
<dbReference type="Gene3D" id="3.90.190.20">
    <property type="entry name" value="Mur ligase, C-terminal domain"/>
    <property type="match status" value="2"/>
</dbReference>
<feature type="binding site" evidence="7">
    <location>
        <position position="179"/>
    </location>
    <ligand>
        <name>UDP-N-acetyl-alpha-D-muramoyl-L-alanyl-D-glutamate</name>
        <dbReference type="ChEBI" id="CHEBI:83900"/>
    </ligand>
</feature>
<evidence type="ECO:0000256" key="10">
    <source>
        <dbReference type="RuleBase" id="RU004136"/>
    </source>
</evidence>
<dbReference type="GO" id="GO:0071555">
    <property type="term" value="P:cell wall organization"/>
    <property type="evidence" value="ECO:0007669"/>
    <property type="project" value="UniProtKB-KW"/>
</dbReference>
<feature type="binding site" evidence="7">
    <location>
        <position position="459"/>
    </location>
    <ligand>
        <name>meso-2,6-diaminopimelate</name>
        <dbReference type="ChEBI" id="CHEBI:57791"/>
    </ligand>
</feature>
<dbReference type="Proteomes" id="UP000009284">
    <property type="component" value="Chromosome"/>
</dbReference>
<feature type="binding site" evidence="7">
    <location>
        <position position="463"/>
    </location>
    <ligand>
        <name>meso-2,6-diaminopimelate</name>
        <dbReference type="ChEBI" id="CHEBI:57791"/>
    </ligand>
</feature>
<dbReference type="NCBIfam" id="TIGR01085">
    <property type="entry name" value="murE"/>
    <property type="match status" value="1"/>
</dbReference>
<comment type="similarity">
    <text evidence="1 7">Belongs to the MurCDEF family. MurE subfamily.</text>
</comment>
<keyword evidence="4 8" id="KW-0573">Peptidoglycan synthesis</keyword>
<keyword evidence="8" id="KW-0547">Nucleotide-binding</keyword>
<dbReference type="GO" id="GO:0009252">
    <property type="term" value="P:peptidoglycan biosynthetic process"/>
    <property type="evidence" value="ECO:0007669"/>
    <property type="project" value="UniProtKB-UniRule"/>
</dbReference>
<dbReference type="Gene3D" id="3.40.1390.10">
    <property type="entry name" value="MurE/MurF, N-terminal domain"/>
    <property type="match status" value="2"/>
</dbReference>
<evidence type="ECO:0000259" key="12">
    <source>
        <dbReference type="Pfam" id="PF02875"/>
    </source>
</evidence>
<dbReference type="GO" id="GO:0000287">
    <property type="term" value="F:magnesium ion binding"/>
    <property type="evidence" value="ECO:0007669"/>
    <property type="project" value="UniProtKB-UniRule"/>
</dbReference>
<evidence type="ECO:0000256" key="3">
    <source>
        <dbReference type="ARBA" id="ARBA00022960"/>
    </source>
</evidence>
<feature type="domain" description="Mur ligase central" evidence="13">
    <location>
        <begin position="101"/>
        <end position="302"/>
    </location>
</feature>
<comment type="PTM">
    <text evidence="7">Carboxylation is probably crucial for Mg(2+) binding and, consequently, for the gamma-phosphate positioning of ATP.</text>
</comment>
<feature type="binding site" evidence="7">
    <location>
        <position position="173"/>
    </location>
    <ligand>
        <name>UDP-N-acetyl-alpha-D-muramoyl-L-alanyl-D-glutamate</name>
        <dbReference type="ChEBI" id="CHEBI:83900"/>
    </ligand>
</feature>
<dbReference type="InterPro" id="IPR013221">
    <property type="entry name" value="Mur_ligase_cen"/>
</dbReference>
<evidence type="ECO:0000256" key="6">
    <source>
        <dbReference type="ARBA" id="ARBA00023316"/>
    </source>
</evidence>
<keyword evidence="8" id="KW-0963">Cytoplasm</keyword>
<evidence type="ECO:0000256" key="5">
    <source>
        <dbReference type="ARBA" id="ARBA00023306"/>
    </source>
</evidence>
<dbReference type="GO" id="GO:0008765">
    <property type="term" value="F:UDP-N-acetylmuramoylalanyl-D-glutamate-2,6-diaminopimelate ligase activity"/>
    <property type="evidence" value="ECO:0007669"/>
    <property type="project" value="UniProtKB-UniRule"/>
</dbReference>
<gene>
    <name evidence="8" type="primary">murF</name>
    <name evidence="7" type="synonym">murE</name>
    <name evidence="14" type="ordered locus">TASI_1286</name>
</gene>
<dbReference type="GO" id="GO:0005737">
    <property type="term" value="C:cytoplasm"/>
    <property type="evidence" value="ECO:0007669"/>
    <property type="project" value="UniProtKB-SubCell"/>
</dbReference>
<feature type="binding site" evidence="8">
    <location>
        <begin position="571"/>
        <end position="577"/>
    </location>
    <ligand>
        <name>ATP</name>
        <dbReference type="ChEBI" id="CHEBI:30616"/>
    </ligand>
</feature>
<dbReference type="InterPro" id="IPR036615">
    <property type="entry name" value="Mur_ligase_C_dom_sf"/>
</dbReference>
<evidence type="ECO:0000256" key="1">
    <source>
        <dbReference type="ARBA" id="ARBA00005898"/>
    </source>
</evidence>
<dbReference type="InterPro" id="IPR005863">
    <property type="entry name" value="UDP-N-AcMur_synth"/>
</dbReference>
<dbReference type="InterPro" id="IPR000713">
    <property type="entry name" value="Mur_ligase_N"/>
</dbReference>
<evidence type="ECO:0000256" key="8">
    <source>
        <dbReference type="HAMAP-Rule" id="MF_02019"/>
    </source>
</evidence>
<dbReference type="EC" id="6.3.2.13" evidence="7"/>
<feature type="binding site" evidence="7">
    <location>
        <position position="22"/>
    </location>
    <ligand>
        <name>UDP-N-acetyl-alpha-D-muramoyl-L-alanyl-D-glutamate</name>
        <dbReference type="ChEBI" id="CHEBI:83900"/>
    </ligand>
</feature>